<keyword evidence="2" id="KW-1185">Reference proteome</keyword>
<proteinExistence type="predicted"/>
<gene>
    <name evidence="1" type="ORF">IC230_12320</name>
</gene>
<dbReference type="EMBL" id="JACXAA010000003">
    <property type="protein sequence ID" value="MBD2753680.1"/>
    <property type="molecule type" value="Genomic_DNA"/>
</dbReference>
<dbReference type="Proteomes" id="UP000653797">
    <property type="component" value="Unassembled WGS sequence"/>
</dbReference>
<dbReference type="AlphaFoldDB" id="A0A927B173"/>
<reference evidence="1" key="1">
    <citation type="submission" date="2020-09" db="EMBL/GenBank/DDBJ databases">
        <authorList>
            <person name="Kim M.K."/>
        </authorList>
    </citation>
    <scope>NUCLEOTIDE SEQUENCE</scope>
    <source>
        <strain evidence="1">BT704</strain>
    </source>
</reference>
<sequence>MNELLIEFAAIIEVHTIELETGPGSKVIERCVFIFKDSSRLVTYESRKGSKFKYGYQWMNTENQTIYRWDNTPHFPDFDTFPYHRHLGPDELPEPFPQVSLTDVLNFIASQLL</sequence>
<comment type="caution">
    <text evidence="1">The sequence shown here is derived from an EMBL/GenBank/DDBJ whole genome shotgun (WGS) entry which is preliminary data.</text>
</comment>
<organism evidence="1 2">
    <name type="scientific">Spirosoma validum</name>
    <dbReference type="NCBI Taxonomy" id="2771355"/>
    <lineage>
        <taxon>Bacteria</taxon>
        <taxon>Pseudomonadati</taxon>
        <taxon>Bacteroidota</taxon>
        <taxon>Cytophagia</taxon>
        <taxon>Cytophagales</taxon>
        <taxon>Cytophagaceae</taxon>
        <taxon>Spirosoma</taxon>
    </lineage>
</organism>
<dbReference type="InterPro" id="IPR045397">
    <property type="entry name" value="TumE-like"/>
</dbReference>
<dbReference type="RefSeq" id="WP_191039269.1">
    <property type="nucleotide sequence ID" value="NZ_JACXAA010000003.1"/>
</dbReference>
<dbReference type="Pfam" id="PF20126">
    <property type="entry name" value="TumE"/>
    <property type="match status" value="1"/>
</dbReference>
<evidence type="ECO:0000313" key="1">
    <source>
        <dbReference type="EMBL" id="MBD2753680.1"/>
    </source>
</evidence>
<accession>A0A927B173</accession>
<name>A0A927B173_9BACT</name>
<protein>
    <submittedName>
        <fullName evidence="1">Uncharacterized protein</fullName>
    </submittedName>
</protein>
<evidence type="ECO:0000313" key="2">
    <source>
        <dbReference type="Proteomes" id="UP000653797"/>
    </source>
</evidence>